<accession>A0A1F6D1A8</accession>
<protein>
    <submittedName>
        <fullName evidence="2">Uncharacterized protein</fullName>
    </submittedName>
</protein>
<evidence type="ECO:0000313" key="2">
    <source>
        <dbReference type="EMBL" id="OGG55216.1"/>
    </source>
</evidence>
<reference evidence="2 3" key="1">
    <citation type="journal article" date="2016" name="Nat. Commun.">
        <title>Thousands of microbial genomes shed light on interconnected biogeochemical processes in an aquifer system.</title>
        <authorList>
            <person name="Anantharaman K."/>
            <person name="Brown C.T."/>
            <person name="Hug L.A."/>
            <person name="Sharon I."/>
            <person name="Castelle C.J."/>
            <person name="Probst A.J."/>
            <person name="Thomas B.C."/>
            <person name="Singh A."/>
            <person name="Wilkins M.J."/>
            <person name="Karaoz U."/>
            <person name="Brodie E.L."/>
            <person name="Williams K.H."/>
            <person name="Hubbard S.S."/>
            <person name="Banfield J.F."/>
        </authorList>
    </citation>
    <scope>NUCLEOTIDE SEQUENCE [LARGE SCALE GENOMIC DNA]</scope>
</reference>
<sequence length="378" mass="43815">MEVFANKRRFFQIVDALMERKRLKLYPFNTKQAYVPQLLILPEIRRDTVLLACYYFCICIYMRGGVESHTVFKQFNKMWQKHPEMFLPEKVAGLSHEYIHAVLKRFIGWDAVAAARFWKANMTALYRNWGGNPFNILRGISSYEEACRRLRNKNGRSGTKKLLSLDPVEEGFIGFQFKMVSMFLYFCDWEGWLRPRFLYPSPADFHHYRLFIANEAVVIKTHNGRSIRYDEKISNPIRTLLMKYLKERRADPVEVADALWLFSLLMCGESPVTKTRSAEMKNLSLFKTNLLDGLSTSTGIASAKKRQLLQTCGACILEKTCKFAIPSHPYYRRGILELRNRPPIGLATFKKTPSATPPKAETDPSKDQFGLTFSKPDE</sequence>
<organism evidence="2 3">
    <name type="scientific">Candidatus Kaiserbacteria bacterium RIFCSPHIGHO2_02_FULL_49_11</name>
    <dbReference type="NCBI Taxonomy" id="1798489"/>
    <lineage>
        <taxon>Bacteria</taxon>
        <taxon>Candidatus Kaiseribacteriota</taxon>
    </lineage>
</organism>
<dbReference type="AlphaFoldDB" id="A0A1F6D1A8"/>
<name>A0A1F6D1A8_9BACT</name>
<dbReference type="Proteomes" id="UP000177659">
    <property type="component" value="Unassembled WGS sequence"/>
</dbReference>
<gene>
    <name evidence="2" type="ORF">A3D62_01875</name>
</gene>
<evidence type="ECO:0000313" key="3">
    <source>
        <dbReference type="Proteomes" id="UP000177659"/>
    </source>
</evidence>
<evidence type="ECO:0000256" key="1">
    <source>
        <dbReference type="SAM" id="MobiDB-lite"/>
    </source>
</evidence>
<comment type="caution">
    <text evidence="2">The sequence shown here is derived from an EMBL/GenBank/DDBJ whole genome shotgun (WGS) entry which is preliminary data.</text>
</comment>
<feature type="region of interest" description="Disordered" evidence="1">
    <location>
        <begin position="348"/>
        <end position="378"/>
    </location>
</feature>
<dbReference type="EMBL" id="MFLC01000009">
    <property type="protein sequence ID" value="OGG55216.1"/>
    <property type="molecule type" value="Genomic_DNA"/>
</dbReference>
<proteinExistence type="predicted"/>